<reference evidence="6 7" key="1">
    <citation type="submission" date="2023-07" db="EMBL/GenBank/DDBJ databases">
        <title>Novel species of Thermanaerothrix with wide hydrolytic capabilities.</title>
        <authorList>
            <person name="Zayulina K.S."/>
            <person name="Podosokorskaya O.A."/>
            <person name="Elcheninov A.G."/>
        </authorList>
    </citation>
    <scope>NUCLEOTIDE SEQUENCE [LARGE SCALE GENOMIC DNA]</scope>
    <source>
        <strain evidence="6 7">4228-RoL</strain>
    </source>
</reference>
<sequence>MVSDTLWDTLGLNEKRVLILHHDDLGLLQAQNAAYEALGFPTGSVMIPGSWAPQLAKHAQADLGVHLTLTSEWRAPRLRPLTSGASLRDPSGYFWPTVEEAWLHVKTEEVEAELRAQIHAALTMGLDVTHIDTHMGAVLRPDLAEIYVKLAMEFRLPAFIPESLEAIKIPKWLRQPIEGLLVRAPLPKVRWLDSYPVPPAQKRDWFIETLRQASPGVYHLIHHAALPTPEAQSLPDWEIRRSDYEALQDSTVRQVIGEFVLLTYRQVRDALRRCS</sequence>
<evidence type="ECO:0000256" key="1">
    <source>
        <dbReference type="ARBA" id="ARBA00001946"/>
    </source>
</evidence>
<dbReference type="Pfam" id="PF04794">
    <property type="entry name" value="YdjC"/>
    <property type="match status" value="1"/>
</dbReference>
<evidence type="ECO:0000256" key="5">
    <source>
        <dbReference type="ARBA" id="ARBA00023277"/>
    </source>
</evidence>
<dbReference type="RefSeq" id="WP_315625542.1">
    <property type="nucleotide sequence ID" value="NZ_JAUHMF010000002.1"/>
</dbReference>
<evidence type="ECO:0000313" key="6">
    <source>
        <dbReference type="EMBL" id="MDT8898877.1"/>
    </source>
</evidence>
<dbReference type="SUPFAM" id="SSF88713">
    <property type="entry name" value="Glycoside hydrolase/deacetylase"/>
    <property type="match status" value="1"/>
</dbReference>
<accession>A0ABU3NS14</accession>
<dbReference type="Gene3D" id="3.20.20.370">
    <property type="entry name" value="Glycoside hydrolase/deacetylase"/>
    <property type="match status" value="1"/>
</dbReference>
<keyword evidence="7" id="KW-1185">Reference proteome</keyword>
<dbReference type="InterPro" id="IPR006879">
    <property type="entry name" value="YdjC-like"/>
</dbReference>
<name>A0ABU3NS14_9CHLR</name>
<dbReference type="InterPro" id="IPR011330">
    <property type="entry name" value="Glyco_hydro/deAcase_b/a-brl"/>
</dbReference>
<organism evidence="6 7">
    <name type="scientific">Thermanaerothrix solaris</name>
    <dbReference type="NCBI Taxonomy" id="3058434"/>
    <lineage>
        <taxon>Bacteria</taxon>
        <taxon>Bacillati</taxon>
        <taxon>Chloroflexota</taxon>
        <taxon>Anaerolineae</taxon>
        <taxon>Anaerolineales</taxon>
        <taxon>Anaerolineaceae</taxon>
        <taxon>Thermanaerothrix</taxon>
    </lineage>
</organism>
<gene>
    <name evidence="6" type="ORF">QYE77_11445</name>
</gene>
<keyword evidence="2" id="KW-0479">Metal-binding</keyword>
<dbReference type="CDD" id="cd10802">
    <property type="entry name" value="YdjC_TTHB029_like"/>
    <property type="match status" value="1"/>
</dbReference>
<dbReference type="EMBL" id="JAUHMF010000002">
    <property type="protein sequence ID" value="MDT8898877.1"/>
    <property type="molecule type" value="Genomic_DNA"/>
</dbReference>
<evidence type="ECO:0000256" key="3">
    <source>
        <dbReference type="ARBA" id="ARBA00022801"/>
    </source>
</evidence>
<comment type="caution">
    <text evidence="6">The sequence shown here is derived from an EMBL/GenBank/DDBJ whole genome shotgun (WGS) entry which is preliminary data.</text>
</comment>
<keyword evidence="4" id="KW-0460">Magnesium</keyword>
<evidence type="ECO:0000313" key="7">
    <source>
        <dbReference type="Proteomes" id="UP001254165"/>
    </source>
</evidence>
<dbReference type="Proteomes" id="UP001254165">
    <property type="component" value="Unassembled WGS sequence"/>
</dbReference>
<proteinExistence type="predicted"/>
<comment type="cofactor">
    <cofactor evidence="1">
        <name>Mg(2+)</name>
        <dbReference type="ChEBI" id="CHEBI:18420"/>
    </cofactor>
</comment>
<evidence type="ECO:0000256" key="4">
    <source>
        <dbReference type="ARBA" id="ARBA00022842"/>
    </source>
</evidence>
<keyword evidence="3" id="KW-0378">Hydrolase</keyword>
<keyword evidence="5" id="KW-0119">Carbohydrate metabolism</keyword>
<protein>
    <submittedName>
        <fullName evidence="6">Polysaccharide deacetylase family protein</fullName>
    </submittedName>
</protein>
<evidence type="ECO:0000256" key="2">
    <source>
        <dbReference type="ARBA" id="ARBA00022723"/>
    </source>
</evidence>